<keyword evidence="2" id="KW-1185">Reference proteome</keyword>
<accession>A0A1E1MTN5</accession>
<protein>
    <submittedName>
        <fullName evidence="1">Uncharacterized protein</fullName>
    </submittedName>
</protein>
<sequence length="61" mass="7118">MCVQTYRKYSCGCRKPEEFKQCLARQGTNVKCRPITKEDLAESVHMCSKHMVNPGKDEMHR</sequence>
<dbReference type="Proteomes" id="UP000177625">
    <property type="component" value="Unassembled WGS sequence"/>
</dbReference>
<gene>
    <name evidence="1" type="ORF">RSE6_13782</name>
</gene>
<dbReference type="EMBL" id="FJVC01000596">
    <property type="protein sequence ID" value="CZT52446.1"/>
    <property type="molecule type" value="Genomic_DNA"/>
</dbReference>
<organism evidence="1 2">
    <name type="scientific">Rhynchosporium secalis</name>
    <name type="common">Barley scald fungus</name>
    <dbReference type="NCBI Taxonomy" id="38038"/>
    <lineage>
        <taxon>Eukaryota</taxon>
        <taxon>Fungi</taxon>
        <taxon>Dikarya</taxon>
        <taxon>Ascomycota</taxon>
        <taxon>Pezizomycotina</taxon>
        <taxon>Leotiomycetes</taxon>
        <taxon>Helotiales</taxon>
        <taxon>Ploettnerulaceae</taxon>
        <taxon>Rhynchosporium</taxon>
    </lineage>
</organism>
<evidence type="ECO:0000313" key="1">
    <source>
        <dbReference type="EMBL" id="CZT52446.1"/>
    </source>
</evidence>
<name>A0A1E1MTN5_RHYSE</name>
<reference evidence="2" key="1">
    <citation type="submission" date="2016-03" db="EMBL/GenBank/DDBJ databases">
        <authorList>
            <person name="Guldener U."/>
        </authorList>
    </citation>
    <scope>NUCLEOTIDE SEQUENCE [LARGE SCALE GENOMIC DNA]</scope>
</reference>
<dbReference type="AlphaFoldDB" id="A0A1E1MTN5"/>
<proteinExistence type="predicted"/>
<evidence type="ECO:0000313" key="2">
    <source>
        <dbReference type="Proteomes" id="UP000177625"/>
    </source>
</evidence>